<evidence type="ECO:0000313" key="3">
    <source>
        <dbReference type="EMBL" id="PVD36409.1"/>
    </source>
</evidence>
<feature type="domain" description="Chitin-binding type-4" evidence="2">
    <location>
        <begin position="102"/>
        <end position="220"/>
    </location>
</feature>
<gene>
    <name evidence="3" type="ORF">C0Q70_03392</name>
</gene>
<feature type="region of interest" description="Disordered" evidence="1">
    <location>
        <begin position="230"/>
        <end position="272"/>
    </location>
</feature>
<dbReference type="InterPro" id="IPR004302">
    <property type="entry name" value="Cellulose/chitin-bd_N"/>
</dbReference>
<feature type="compositionally biased region" description="Low complexity" evidence="1">
    <location>
        <begin position="230"/>
        <end position="240"/>
    </location>
</feature>
<protein>
    <recommendedName>
        <fullName evidence="2">Chitin-binding type-4 domain-containing protein</fullName>
    </recommendedName>
</protein>
<dbReference type="OrthoDB" id="64893at2759"/>
<evidence type="ECO:0000256" key="1">
    <source>
        <dbReference type="SAM" id="MobiDB-lite"/>
    </source>
</evidence>
<evidence type="ECO:0000259" key="2">
    <source>
        <dbReference type="Pfam" id="PF03067"/>
    </source>
</evidence>
<dbReference type="EMBL" id="PZQS01000002">
    <property type="protein sequence ID" value="PVD36409.1"/>
    <property type="molecule type" value="Genomic_DNA"/>
</dbReference>
<comment type="caution">
    <text evidence="3">The sequence shown here is derived from an EMBL/GenBank/DDBJ whole genome shotgun (WGS) entry which is preliminary data.</text>
</comment>
<dbReference type="AlphaFoldDB" id="A0A2T7PSL0"/>
<dbReference type="Pfam" id="PF03067">
    <property type="entry name" value="LPMO_10"/>
    <property type="match status" value="1"/>
</dbReference>
<sequence>MFSASCAGSDEHVSGSSHWIPDGAAAIYRRAGALAGTADEIELLAGGSSIRCSQLRRRALELWRFRISVADGWRQVWRVWDAVDGFRENEYPGKYSQFSPLRTYFTGTYINATVYSRPNMLGWFEFRLCTRRDGPDVPDLQKCLDEHVLQIEETGMTRYYPGSLGGYSDMHVLLPPGVSCDHCILQWKYNTGYRNTREKTTCSDCLGCGPQEQYYNCADIRIASSKDNATATPMQTTPAQHPVPTTSVPAQKPTPPTGGTVPSTPDPSSLEACTPSAKLVQCEAKGMHRLVPGMGDWCLKNCQSGKCREEFCSCFCQYPEGYKILIDPVVFNRVMASPSLSIGIPSSTIQKRLCYKPQDTWNHTPGMEGWCQMFCPGRWCADMCQLRIC</sequence>
<keyword evidence="4" id="KW-1185">Reference proteome</keyword>
<evidence type="ECO:0000313" key="4">
    <source>
        <dbReference type="Proteomes" id="UP000245119"/>
    </source>
</evidence>
<accession>A0A2T7PSL0</accession>
<feature type="compositionally biased region" description="Low complexity" evidence="1">
    <location>
        <begin position="257"/>
        <end position="269"/>
    </location>
</feature>
<reference evidence="3 4" key="1">
    <citation type="submission" date="2018-04" db="EMBL/GenBank/DDBJ databases">
        <title>The genome of golden apple snail Pomacea canaliculata provides insight into stress tolerance and invasive adaptation.</title>
        <authorList>
            <person name="Liu C."/>
            <person name="Liu B."/>
            <person name="Ren Y."/>
            <person name="Zhang Y."/>
            <person name="Wang H."/>
            <person name="Li S."/>
            <person name="Jiang F."/>
            <person name="Yin L."/>
            <person name="Zhang G."/>
            <person name="Qian W."/>
            <person name="Fan W."/>
        </authorList>
    </citation>
    <scope>NUCLEOTIDE SEQUENCE [LARGE SCALE GENOMIC DNA]</scope>
    <source>
        <strain evidence="3">SZHN2017</strain>
        <tissue evidence="3">Muscle</tissue>
    </source>
</reference>
<dbReference type="Proteomes" id="UP000245119">
    <property type="component" value="Linkage Group LG2"/>
</dbReference>
<organism evidence="3 4">
    <name type="scientific">Pomacea canaliculata</name>
    <name type="common">Golden apple snail</name>
    <dbReference type="NCBI Taxonomy" id="400727"/>
    <lineage>
        <taxon>Eukaryota</taxon>
        <taxon>Metazoa</taxon>
        <taxon>Spiralia</taxon>
        <taxon>Lophotrochozoa</taxon>
        <taxon>Mollusca</taxon>
        <taxon>Gastropoda</taxon>
        <taxon>Caenogastropoda</taxon>
        <taxon>Architaenioglossa</taxon>
        <taxon>Ampullarioidea</taxon>
        <taxon>Ampullariidae</taxon>
        <taxon>Pomacea</taxon>
    </lineage>
</organism>
<name>A0A2T7PSL0_POMCA</name>
<proteinExistence type="predicted"/>